<protein>
    <submittedName>
        <fullName evidence="9">Uncharacterized protein</fullName>
    </submittedName>
</protein>
<dbReference type="InterPro" id="IPR000602">
    <property type="entry name" value="Glyco_hydro_38_N"/>
</dbReference>
<comment type="similarity">
    <text evidence="2">Belongs to the glycosyl hydrolase 38 family.</text>
</comment>
<evidence type="ECO:0000259" key="8">
    <source>
        <dbReference type="Pfam" id="PF09261"/>
    </source>
</evidence>
<dbReference type="EMBL" id="JXJN01023846">
    <property type="status" value="NOT_ANNOTATED_CDS"/>
    <property type="molecule type" value="Genomic_DNA"/>
</dbReference>
<organism evidence="9 10">
    <name type="scientific">Glossina palpalis gambiensis</name>
    <dbReference type="NCBI Taxonomy" id="67801"/>
    <lineage>
        <taxon>Eukaryota</taxon>
        <taxon>Metazoa</taxon>
        <taxon>Ecdysozoa</taxon>
        <taxon>Arthropoda</taxon>
        <taxon>Hexapoda</taxon>
        <taxon>Insecta</taxon>
        <taxon>Pterygota</taxon>
        <taxon>Neoptera</taxon>
        <taxon>Endopterygota</taxon>
        <taxon>Diptera</taxon>
        <taxon>Brachycera</taxon>
        <taxon>Muscomorpha</taxon>
        <taxon>Hippoboscoidea</taxon>
        <taxon>Glossinidae</taxon>
        <taxon>Glossina</taxon>
    </lineage>
</organism>
<evidence type="ECO:0000256" key="6">
    <source>
        <dbReference type="ARBA" id="ARBA00023295"/>
    </source>
</evidence>
<dbReference type="GO" id="GO:0030246">
    <property type="term" value="F:carbohydrate binding"/>
    <property type="evidence" value="ECO:0007669"/>
    <property type="project" value="InterPro"/>
</dbReference>
<dbReference type="Pfam" id="PF09261">
    <property type="entry name" value="Alpha-mann_mid"/>
    <property type="match status" value="1"/>
</dbReference>
<dbReference type="InterPro" id="IPR027291">
    <property type="entry name" value="Glyco_hydro_38_N_sf"/>
</dbReference>
<proteinExistence type="inferred from homology"/>
<evidence type="ECO:0000313" key="9">
    <source>
        <dbReference type="EnsemblMetazoa" id="GPPI046307-PA"/>
    </source>
</evidence>
<keyword evidence="4" id="KW-0378">Hydrolase</keyword>
<dbReference type="EMBL" id="JXJN01023847">
    <property type="status" value="NOT_ANNOTATED_CDS"/>
    <property type="molecule type" value="Genomic_DNA"/>
</dbReference>
<evidence type="ECO:0000256" key="3">
    <source>
        <dbReference type="ARBA" id="ARBA00022723"/>
    </source>
</evidence>
<keyword evidence="3" id="KW-0479">Metal-binding</keyword>
<dbReference type="AlphaFoldDB" id="A0A1B0C107"/>
<dbReference type="SUPFAM" id="SSF74650">
    <property type="entry name" value="Galactose mutarotase-like"/>
    <property type="match status" value="1"/>
</dbReference>
<dbReference type="InterPro" id="IPR050843">
    <property type="entry name" value="Glycosyl_Hydrlase_38"/>
</dbReference>
<evidence type="ECO:0000313" key="10">
    <source>
        <dbReference type="Proteomes" id="UP000092460"/>
    </source>
</evidence>
<dbReference type="SUPFAM" id="SSF88713">
    <property type="entry name" value="Glycoside hydrolase/deacetylase"/>
    <property type="match status" value="1"/>
</dbReference>
<dbReference type="GO" id="GO:0004559">
    <property type="term" value="F:alpha-mannosidase activity"/>
    <property type="evidence" value="ECO:0007669"/>
    <property type="project" value="InterPro"/>
</dbReference>
<dbReference type="GO" id="GO:0006013">
    <property type="term" value="P:mannose metabolic process"/>
    <property type="evidence" value="ECO:0007669"/>
    <property type="project" value="InterPro"/>
</dbReference>
<evidence type="ECO:0000256" key="5">
    <source>
        <dbReference type="ARBA" id="ARBA00022833"/>
    </source>
</evidence>
<dbReference type="InterPro" id="IPR028995">
    <property type="entry name" value="Glyco_hydro_57/38_cen_sf"/>
</dbReference>
<dbReference type="InterPro" id="IPR011330">
    <property type="entry name" value="Glyco_hydro/deAcase_b/a-brl"/>
</dbReference>
<evidence type="ECO:0000259" key="7">
    <source>
        <dbReference type="Pfam" id="PF01074"/>
    </source>
</evidence>
<feature type="domain" description="Glycoside hydrolase family 38 N-terminal" evidence="7">
    <location>
        <begin position="49"/>
        <end position="126"/>
    </location>
</feature>
<dbReference type="InterPro" id="IPR011013">
    <property type="entry name" value="Gal_mutarotase_sf_dom"/>
</dbReference>
<dbReference type="VEuPathDB" id="VectorBase:GPPI046307"/>
<dbReference type="Proteomes" id="UP000092460">
    <property type="component" value="Unassembled WGS sequence"/>
</dbReference>
<dbReference type="GO" id="GO:0000139">
    <property type="term" value="C:Golgi membrane"/>
    <property type="evidence" value="ECO:0007669"/>
    <property type="project" value="TreeGrafter"/>
</dbReference>
<sequence>MKYWHQQHIDLDQLRQENITTYGKATPTKPYNPFDSLHQHLAAVSEIPKAGLLVDQWKKKAELYNTNVVLFPLGDDFRYSQNMEWEAQRVNCEAFFAHINGESNYFVEARFGTLEEYFDAVHQEQRERSKAEISSRMLIELIIIGAESELRTPARVQFFRCGSRFKGELSAAYLFLPNGPATPIHNNSSPVVLVTEGPLEFTHSLFQHHDGVTGTAKHYVVEDYAKRMLKAVNDCRFVMQQSVYRLLTKSTISVTVYFSKMNIDKNLCFYM</sequence>
<evidence type="ECO:0000256" key="1">
    <source>
        <dbReference type="ARBA" id="ARBA00001947"/>
    </source>
</evidence>
<reference evidence="9" key="2">
    <citation type="submission" date="2020-05" db="UniProtKB">
        <authorList>
            <consortium name="EnsemblMetazoa"/>
        </authorList>
    </citation>
    <scope>IDENTIFICATION</scope>
    <source>
        <strain evidence="9">IAEA</strain>
    </source>
</reference>
<keyword evidence="6" id="KW-0326">Glycosidase</keyword>
<dbReference type="GO" id="GO:0006491">
    <property type="term" value="P:N-glycan processing"/>
    <property type="evidence" value="ECO:0007669"/>
    <property type="project" value="TreeGrafter"/>
</dbReference>
<dbReference type="GO" id="GO:0046872">
    <property type="term" value="F:metal ion binding"/>
    <property type="evidence" value="ECO:0007669"/>
    <property type="project" value="UniProtKB-KW"/>
</dbReference>
<dbReference type="Pfam" id="PF01074">
    <property type="entry name" value="Glyco_hydro_38N"/>
    <property type="match status" value="1"/>
</dbReference>
<dbReference type="PANTHER" id="PTHR11607">
    <property type="entry name" value="ALPHA-MANNOSIDASE"/>
    <property type="match status" value="1"/>
</dbReference>
<comment type="cofactor">
    <cofactor evidence="1">
        <name>Zn(2+)</name>
        <dbReference type="ChEBI" id="CHEBI:29105"/>
    </cofactor>
</comment>
<accession>A0A1B0C107</accession>
<keyword evidence="10" id="KW-1185">Reference proteome</keyword>
<dbReference type="STRING" id="67801.A0A1B0C107"/>
<evidence type="ECO:0000256" key="2">
    <source>
        <dbReference type="ARBA" id="ARBA00009792"/>
    </source>
</evidence>
<dbReference type="Gene3D" id="3.20.110.10">
    <property type="entry name" value="Glycoside hydrolase 38, N terminal domain"/>
    <property type="match status" value="1"/>
</dbReference>
<keyword evidence="5" id="KW-0862">Zinc</keyword>
<dbReference type="SUPFAM" id="SSF88688">
    <property type="entry name" value="Families 57/38 glycoside transferase middle domain"/>
    <property type="match status" value="1"/>
</dbReference>
<dbReference type="Gene3D" id="1.20.1270.50">
    <property type="entry name" value="Glycoside hydrolase family 38, central domain"/>
    <property type="match status" value="1"/>
</dbReference>
<dbReference type="InterPro" id="IPR015341">
    <property type="entry name" value="Glyco_hydro_38_cen"/>
</dbReference>
<dbReference type="EnsemblMetazoa" id="GPPI046307-RA">
    <property type="protein sequence ID" value="GPPI046307-PA"/>
    <property type="gene ID" value="GPPI046307"/>
</dbReference>
<feature type="domain" description="Glycoside hydrolase family 38 central" evidence="8">
    <location>
        <begin position="204"/>
        <end position="246"/>
    </location>
</feature>
<evidence type="ECO:0000256" key="4">
    <source>
        <dbReference type="ARBA" id="ARBA00022801"/>
    </source>
</evidence>
<dbReference type="PANTHER" id="PTHR11607:SF3">
    <property type="entry name" value="LYSOSOMAL ALPHA-MANNOSIDASE"/>
    <property type="match status" value="1"/>
</dbReference>
<reference evidence="10" key="1">
    <citation type="submission" date="2015-01" db="EMBL/GenBank/DDBJ databases">
        <authorList>
            <person name="Aksoy S."/>
            <person name="Warren W."/>
            <person name="Wilson R.K."/>
        </authorList>
    </citation>
    <scope>NUCLEOTIDE SEQUENCE [LARGE SCALE GENOMIC DNA]</scope>
    <source>
        <strain evidence="10">IAEA</strain>
    </source>
</reference>
<name>A0A1B0C107_9MUSC</name>
<dbReference type="InterPro" id="IPR037094">
    <property type="entry name" value="Glyco_hydro_38_cen_sf"/>
</dbReference>